<organism evidence="11 12">
    <name type="scientific">Sclerotinia sclerotiorum (strain ATCC 18683 / 1980 / Ss-1)</name>
    <name type="common">White mold</name>
    <name type="synonym">Whetzelinia sclerotiorum</name>
    <dbReference type="NCBI Taxonomy" id="665079"/>
    <lineage>
        <taxon>Eukaryota</taxon>
        <taxon>Fungi</taxon>
        <taxon>Dikarya</taxon>
        <taxon>Ascomycota</taxon>
        <taxon>Pezizomycotina</taxon>
        <taxon>Leotiomycetes</taxon>
        <taxon>Helotiales</taxon>
        <taxon>Sclerotiniaceae</taxon>
        <taxon>Sclerotinia</taxon>
    </lineage>
</organism>
<dbReference type="Proteomes" id="UP000177798">
    <property type="component" value="Chromosome 11"/>
</dbReference>
<comment type="function">
    <text evidence="8">Component of the signal peptidase complex (SPC) which catalyzes the cleavage of N-terminal signal sequences from nascent proteins as they are translocated into the lumen of the endoplasmic reticulum. Enhances the enzymatic activity of SPC and facilitates the interactions between different components of the translocation site.</text>
</comment>
<evidence type="ECO:0000256" key="6">
    <source>
        <dbReference type="ARBA" id="ARBA00022989"/>
    </source>
</evidence>
<comment type="similarity">
    <text evidence="2">Belongs to the SPCS2 family.</text>
</comment>
<dbReference type="InterPro" id="IPR009582">
    <property type="entry name" value="Spc2/SPCS2"/>
</dbReference>
<feature type="transmembrane region" description="Helical" evidence="10">
    <location>
        <begin position="42"/>
        <end position="60"/>
    </location>
</feature>
<name>A0A1D9QF72_SCLS1</name>
<evidence type="ECO:0000256" key="10">
    <source>
        <dbReference type="SAM" id="Phobius"/>
    </source>
</evidence>
<evidence type="ECO:0000256" key="8">
    <source>
        <dbReference type="ARBA" id="ARBA00045608"/>
    </source>
</evidence>
<reference evidence="12" key="1">
    <citation type="journal article" date="2017" name="Genome Biol. Evol.">
        <title>The complete genome sequence of the phytopathogenic fungus Sclerotinia sclerotiorum reveals insights into the genome architecture of broad host range pathogens.</title>
        <authorList>
            <person name="Derbyshire M."/>
            <person name="Denton-Giles M."/>
            <person name="Hegedus D."/>
            <person name="Seifbarghy S."/>
            <person name="Rollins J."/>
            <person name="van Kan J."/>
            <person name="Seidl M.F."/>
            <person name="Faino L."/>
            <person name="Mbengue M."/>
            <person name="Navaud O."/>
            <person name="Raffaele S."/>
            <person name="Hammond-Kosack K."/>
            <person name="Heard S."/>
            <person name="Oliver R."/>
        </authorList>
    </citation>
    <scope>NUCLEOTIDE SEQUENCE [LARGE SCALE GENOMIC DNA]</scope>
    <source>
        <strain evidence="12">ATCC 18683 / 1980 / Ss-1</strain>
    </source>
</reference>
<proteinExistence type="inferred from homology"/>
<sequence length="233" mass="26436">MASERISVHSLPDLKNTTDDALPTYLNSLKFTQSHILSDTRLAIGYTSVLVCGACFYWDYTFGFEPTKSYTAIAVGIYFVLNTFLTFWLFYVEKGIIYIGTSPDKNHIIEISTQTKKHQPIYNLTFKIFEAAKGRSGQPNEERTLRKPFREWFDEKGHFIVQPFQEMLATNISVIGAVDPKRVVKKEKKIEQEGQADQSMDEKWAALLKESSGEVETSGAEKSVGGKKRSKKV</sequence>
<dbReference type="VEuPathDB" id="FungiDB:sscle_11g083760"/>
<dbReference type="GO" id="GO:0005787">
    <property type="term" value="C:signal peptidase complex"/>
    <property type="evidence" value="ECO:0007669"/>
    <property type="project" value="InterPro"/>
</dbReference>
<dbReference type="AlphaFoldDB" id="A0A1D9QF72"/>
<dbReference type="OMA" id="KHACDDA"/>
<keyword evidence="5" id="KW-0256">Endoplasmic reticulum</keyword>
<gene>
    <name evidence="11" type="ORF">sscle_11g083760</name>
</gene>
<evidence type="ECO:0000256" key="9">
    <source>
        <dbReference type="SAM" id="MobiDB-lite"/>
    </source>
</evidence>
<keyword evidence="4 10" id="KW-0812">Transmembrane</keyword>
<dbReference type="RefSeq" id="XP_001591114.1">
    <property type="nucleotide sequence ID" value="XM_001591064.1"/>
</dbReference>
<comment type="subcellular location">
    <subcellularLocation>
        <location evidence="1">Endoplasmic reticulum membrane</location>
        <topology evidence="1">Multi-pass membrane protein</topology>
    </subcellularLocation>
</comment>
<dbReference type="KEGG" id="ssl:SS1G_07739"/>
<evidence type="ECO:0000313" key="11">
    <source>
        <dbReference type="EMBL" id="APA13606.1"/>
    </source>
</evidence>
<dbReference type="PANTHER" id="PTHR13085:SF0">
    <property type="entry name" value="SIGNAL PEPTIDASE COMPLEX SUBUNIT 2"/>
    <property type="match status" value="1"/>
</dbReference>
<dbReference type="GO" id="GO:0006465">
    <property type="term" value="P:signal peptide processing"/>
    <property type="evidence" value="ECO:0007669"/>
    <property type="project" value="InterPro"/>
</dbReference>
<accession>A0A1D9QF72</accession>
<evidence type="ECO:0000256" key="3">
    <source>
        <dbReference type="ARBA" id="ARBA00017057"/>
    </source>
</evidence>
<evidence type="ECO:0000256" key="1">
    <source>
        <dbReference type="ARBA" id="ARBA00004477"/>
    </source>
</evidence>
<dbReference type="OrthoDB" id="29558at2759"/>
<evidence type="ECO:0000256" key="4">
    <source>
        <dbReference type="ARBA" id="ARBA00022692"/>
    </source>
</evidence>
<dbReference type="Pfam" id="PF06703">
    <property type="entry name" value="SPC25"/>
    <property type="match status" value="1"/>
</dbReference>
<evidence type="ECO:0000256" key="2">
    <source>
        <dbReference type="ARBA" id="ARBA00007324"/>
    </source>
</evidence>
<dbReference type="EMBL" id="CP017824">
    <property type="protein sequence ID" value="APA13606.1"/>
    <property type="molecule type" value="Genomic_DNA"/>
</dbReference>
<protein>
    <recommendedName>
        <fullName evidence="3">Signal peptidase complex subunit 2</fullName>
    </recommendedName>
</protein>
<keyword evidence="7 10" id="KW-0472">Membrane</keyword>
<evidence type="ECO:0000313" key="12">
    <source>
        <dbReference type="Proteomes" id="UP000177798"/>
    </source>
</evidence>
<dbReference type="PANTHER" id="PTHR13085">
    <property type="entry name" value="MICROSOMAL SIGNAL PEPTIDASE 25 KDA SUBUNIT"/>
    <property type="match status" value="1"/>
</dbReference>
<evidence type="ECO:0000256" key="7">
    <source>
        <dbReference type="ARBA" id="ARBA00023136"/>
    </source>
</evidence>
<keyword evidence="6 10" id="KW-1133">Transmembrane helix</keyword>
<feature type="transmembrane region" description="Helical" evidence="10">
    <location>
        <begin position="72"/>
        <end position="92"/>
    </location>
</feature>
<feature type="region of interest" description="Disordered" evidence="9">
    <location>
        <begin position="186"/>
        <end position="233"/>
    </location>
</feature>
<evidence type="ECO:0000256" key="5">
    <source>
        <dbReference type="ARBA" id="ARBA00022824"/>
    </source>
</evidence>